<dbReference type="Proteomes" id="UP000276133">
    <property type="component" value="Unassembled WGS sequence"/>
</dbReference>
<reference evidence="1 2" key="1">
    <citation type="journal article" date="2018" name="Sci. Rep.">
        <title>Genomic signatures of local adaptation to the degree of environmental predictability in rotifers.</title>
        <authorList>
            <person name="Franch-Gras L."/>
            <person name="Hahn C."/>
            <person name="Garcia-Roger E.M."/>
            <person name="Carmona M.J."/>
            <person name="Serra M."/>
            <person name="Gomez A."/>
        </authorList>
    </citation>
    <scope>NUCLEOTIDE SEQUENCE [LARGE SCALE GENOMIC DNA]</scope>
    <source>
        <strain evidence="1">HYR1</strain>
    </source>
</reference>
<gene>
    <name evidence="1" type="ORF">BpHYR1_019934</name>
</gene>
<proteinExistence type="predicted"/>
<name>A0A3M7PVL4_BRAPC</name>
<protein>
    <submittedName>
        <fullName evidence="1">Uncharacterized protein</fullName>
    </submittedName>
</protein>
<dbReference type="EMBL" id="REGN01008689">
    <property type="protein sequence ID" value="RNA02979.1"/>
    <property type="molecule type" value="Genomic_DNA"/>
</dbReference>
<dbReference type="AlphaFoldDB" id="A0A3M7PVL4"/>
<feature type="non-terminal residue" evidence="1">
    <location>
        <position position="1"/>
    </location>
</feature>
<organism evidence="1 2">
    <name type="scientific">Brachionus plicatilis</name>
    <name type="common">Marine rotifer</name>
    <name type="synonym">Brachionus muelleri</name>
    <dbReference type="NCBI Taxonomy" id="10195"/>
    <lineage>
        <taxon>Eukaryota</taxon>
        <taxon>Metazoa</taxon>
        <taxon>Spiralia</taxon>
        <taxon>Gnathifera</taxon>
        <taxon>Rotifera</taxon>
        <taxon>Eurotatoria</taxon>
        <taxon>Monogononta</taxon>
        <taxon>Pseudotrocha</taxon>
        <taxon>Ploima</taxon>
        <taxon>Brachionidae</taxon>
        <taxon>Brachionus</taxon>
    </lineage>
</organism>
<comment type="caution">
    <text evidence="1">The sequence shown here is derived from an EMBL/GenBank/DDBJ whole genome shotgun (WGS) entry which is preliminary data.</text>
</comment>
<keyword evidence="2" id="KW-1185">Reference proteome</keyword>
<evidence type="ECO:0000313" key="1">
    <source>
        <dbReference type="EMBL" id="RNA02979.1"/>
    </source>
</evidence>
<sequence length="230" mass="26914">LFEKFEKKLQSLFSGDEDDPVYSLNDLIASIAKLKTSILNYEQFVFSLCGVDEVQIENLKASRQQVLEDKNMADSSEKALVLETIQLGIQTLEYVVVFFFNVLFSKKQMKQRNNMLKHEHKYSDFEFKKLSNIFLFNQKFFALAFRPALEYGAIGSSFLSYFVHKIDLISYTLFYEINYSCQKCKTKQNPKKIVSNINKTFYNFCFDCSKQDNYENDDTILNDDDISDTE</sequence>
<accession>A0A3M7PVL4</accession>
<evidence type="ECO:0000313" key="2">
    <source>
        <dbReference type="Proteomes" id="UP000276133"/>
    </source>
</evidence>